<gene>
    <name evidence="1" type="ORF">EWM64_g8453</name>
</gene>
<comment type="caution">
    <text evidence="1">The sequence shown here is derived from an EMBL/GenBank/DDBJ whole genome shotgun (WGS) entry which is preliminary data.</text>
</comment>
<reference evidence="1 2" key="1">
    <citation type="submission" date="2019-02" db="EMBL/GenBank/DDBJ databases">
        <title>Genome sequencing of the rare red list fungi Hericium alpestre (H. flagellum).</title>
        <authorList>
            <person name="Buettner E."/>
            <person name="Kellner H."/>
        </authorList>
    </citation>
    <scope>NUCLEOTIDE SEQUENCE [LARGE SCALE GENOMIC DNA]</scope>
    <source>
        <strain evidence="1 2">DSM 108284</strain>
    </source>
</reference>
<evidence type="ECO:0000313" key="2">
    <source>
        <dbReference type="Proteomes" id="UP000298061"/>
    </source>
</evidence>
<keyword evidence="2" id="KW-1185">Reference proteome</keyword>
<dbReference type="Proteomes" id="UP000298061">
    <property type="component" value="Unassembled WGS sequence"/>
</dbReference>
<organism evidence="1 2">
    <name type="scientific">Hericium alpestre</name>
    <dbReference type="NCBI Taxonomy" id="135208"/>
    <lineage>
        <taxon>Eukaryota</taxon>
        <taxon>Fungi</taxon>
        <taxon>Dikarya</taxon>
        <taxon>Basidiomycota</taxon>
        <taxon>Agaricomycotina</taxon>
        <taxon>Agaricomycetes</taxon>
        <taxon>Russulales</taxon>
        <taxon>Hericiaceae</taxon>
        <taxon>Hericium</taxon>
    </lineage>
</organism>
<dbReference type="AlphaFoldDB" id="A0A4Y9ZQ48"/>
<proteinExistence type="predicted"/>
<name>A0A4Y9ZQ48_9AGAM</name>
<evidence type="ECO:0000313" key="1">
    <source>
        <dbReference type="EMBL" id="TFY75559.1"/>
    </source>
</evidence>
<sequence>MPHLVKLALAGTPQQCAGIMRHLDIPASTQLDLDFSHDVNKTSRADVLPCVRAHARAMSCSIPLRTLWLSSVEGCFTLLRIWNHDLRDQRDFNYIERTLSPRVSIRLEVFSSHIIEATVLPDFTKTLAVSELDALRVDTWYATTSSQIWKDMLEDATQLRSVCICGPSATGFCEAITTPVNGNLDAFLPKLQVLELRNVHFGFGMLCSEDNLGDLLPQWIIQRQSQNPLSRLVITQCHIEEECVDLLKYLVELDWDGCYGEYDSDWLSELSDENGSETDWTEEDLELAQLVHDVLEGRPVPDD</sequence>
<dbReference type="EMBL" id="SFCI01001523">
    <property type="protein sequence ID" value="TFY75559.1"/>
    <property type="molecule type" value="Genomic_DNA"/>
</dbReference>
<accession>A0A4Y9ZQ48</accession>
<protein>
    <submittedName>
        <fullName evidence="1">Uncharacterized protein</fullName>
    </submittedName>
</protein>